<feature type="binding site" description="covalent" evidence="8">
    <location>
        <position position="87"/>
    </location>
    <ligand>
        <name>heme c</name>
        <dbReference type="ChEBI" id="CHEBI:61717"/>
        <label>1</label>
    </ligand>
</feature>
<evidence type="ECO:0000256" key="5">
    <source>
        <dbReference type="ARBA" id="ARBA00022764"/>
    </source>
</evidence>
<keyword evidence="6" id="KW-0560">Oxidoreductase</keyword>
<evidence type="ECO:0000256" key="1">
    <source>
        <dbReference type="ARBA" id="ARBA00004418"/>
    </source>
</evidence>
<keyword evidence="2 8" id="KW-0349">Heme</keyword>
<feature type="domain" description="Cytochrome c" evidence="11">
    <location>
        <begin position="216"/>
        <end position="340"/>
    </location>
</feature>
<evidence type="ECO:0000313" key="13">
    <source>
        <dbReference type="Proteomes" id="UP000515450"/>
    </source>
</evidence>
<feature type="binding site" description="axial binding residue" evidence="9">
    <location>
        <position position="88"/>
    </location>
    <ligand>
        <name>heme c</name>
        <dbReference type="ChEBI" id="CHEBI:61717"/>
        <label>1</label>
    </ligand>
    <ligandPart>
        <name>Fe</name>
        <dbReference type="ChEBI" id="CHEBI:18248"/>
    </ligandPart>
</feature>
<evidence type="ECO:0000256" key="4">
    <source>
        <dbReference type="ARBA" id="ARBA00022729"/>
    </source>
</evidence>
<comment type="subcellular location">
    <subcellularLocation>
        <location evidence="1">Periplasm</location>
    </subcellularLocation>
</comment>
<dbReference type="InterPro" id="IPR036909">
    <property type="entry name" value="Cyt_c-like_dom_sf"/>
</dbReference>
<evidence type="ECO:0000256" key="9">
    <source>
        <dbReference type="PIRSR" id="PIRSR000294-2"/>
    </source>
</evidence>
<feature type="binding site" description="covalent" evidence="8">
    <location>
        <position position="232"/>
    </location>
    <ligand>
        <name>heme c</name>
        <dbReference type="ChEBI" id="CHEBI:61717"/>
        <label>2</label>
    </ligand>
</feature>
<keyword evidence="4" id="KW-0732">Signal</keyword>
<evidence type="ECO:0000313" key="12">
    <source>
        <dbReference type="EMBL" id="QMV66290.1"/>
    </source>
</evidence>
<evidence type="ECO:0000256" key="6">
    <source>
        <dbReference type="ARBA" id="ARBA00023002"/>
    </source>
</evidence>
<dbReference type="Pfam" id="PF03150">
    <property type="entry name" value="CCP_MauG"/>
    <property type="match status" value="1"/>
</dbReference>
<feature type="binding site" description="covalent" evidence="8">
    <location>
        <position position="229"/>
    </location>
    <ligand>
        <name>heme c</name>
        <dbReference type="ChEBI" id="CHEBI:61717"/>
        <label>2</label>
    </ligand>
</feature>
<evidence type="ECO:0000256" key="8">
    <source>
        <dbReference type="PIRSR" id="PIRSR000294-1"/>
    </source>
</evidence>
<keyword evidence="3 9" id="KW-0479">Metal-binding</keyword>
<sequence length="353" mass="39269">MNKKTIIVASIAFINLIIIFVGYHIRPSHLNYDTASVKLDFTVPPNFPVPNAPFGQQQITPAGFQLGRLLFYDRVLSLNNSISCASCHHAAAAFSDENKALSQGMKQCTGTRNAPALFNLAWQKEFMWDGRIKELPLSSHNAITNPCEIANSMVGAVEKLQSNSNYKGFFKAAFGSTAIDSTKMLNALAQFMTMLVSANSRYDKYTRHENGGIFTDTEKQGYTLFKKNCSVCHREPLFTDMSYRNNGLDLISRDSGKSSSTHLASDIGKFRVPSLRNIEVTAPYMHDGRLGTLEEVLDHYAEGIKQNSNLDGELQQNGKIGITLSSSERSKIIAFLKTLTDNDFLTDPRFQRP</sequence>
<feature type="transmembrane region" description="Helical" evidence="10">
    <location>
        <begin position="6"/>
        <end position="25"/>
    </location>
</feature>
<keyword evidence="10" id="KW-0812">Transmembrane</keyword>
<dbReference type="AlphaFoldDB" id="A0A7G5DX15"/>
<dbReference type="GO" id="GO:0046872">
    <property type="term" value="F:metal ion binding"/>
    <property type="evidence" value="ECO:0007669"/>
    <property type="project" value="UniProtKB-KW"/>
</dbReference>
<evidence type="ECO:0000256" key="3">
    <source>
        <dbReference type="ARBA" id="ARBA00022723"/>
    </source>
</evidence>
<feature type="binding site" description="axial binding residue" evidence="9">
    <location>
        <position position="233"/>
    </location>
    <ligand>
        <name>heme c</name>
        <dbReference type="ChEBI" id="CHEBI:61717"/>
        <label>2</label>
    </ligand>
    <ligandPart>
        <name>Fe</name>
        <dbReference type="ChEBI" id="CHEBI:18248"/>
    </ligandPart>
</feature>
<dbReference type="SUPFAM" id="SSF46626">
    <property type="entry name" value="Cytochrome c"/>
    <property type="match status" value="2"/>
</dbReference>
<keyword evidence="10" id="KW-0472">Membrane</keyword>
<dbReference type="PIRSF" id="PIRSF000294">
    <property type="entry name" value="Cytochrome-c_peroxidase"/>
    <property type="match status" value="1"/>
</dbReference>
<evidence type="ECO:0000256" key="10">
    <source>
        <dbReference type="SAM" id="Phobius"/>
    </source>
</evidence>
<evidence type="ECO:0000256" key="7">
    <source>
        <dbReference type="ARBA" id="ARBA00023004"/>
    </source>
</evidence>
<keyword evidence="10" id="KW-1133">Transmembrane helix</keyword>
<dbReference type="GO" id="GO:0004130">
    <property type="term" value="F:cytochrome-c peroxidase activity"/>
    <property type="evidence" value="ECO:0007669"/>
    <property type="project" value="TreeGrafter"/>
</dbReference>
<protein>
    <submittedName>
        <fullName evidence="12">C-type cytochrome</fullName>
    </submittedName>
</protein>
<dbReference type="InterPro" id="IPR004852">
    <property type="entry name" value="Di-haem_cyt_c_peroxidsae"/>
</dbReference>
<dbReference type="InterPro" id="IPR026259">
    <property type="entry name" value="MauG/Cytc_peroxidase"/>
</dbReference>
<dbReference type="Gene3D" id="1.10.760.10">
    <property type="entry name" value="Cytochrome c-like domain"/>
    <property type="match status" value="2"/>
</dbReference>
<evidence type="ECO:0000259" key="11">
    <source>
        <dbReference type="PROSITE" id="PS51007"/>
    </source>
</evidence>
<dbReference type="GO" id="GO:0042597">
    <property type="term" value="C:periplasmic space"/>
    <property type="evidence" value="ECO:0007669"/>
    <property type="project" value="UniProtKB-SubCell"/>
</dbReference>
<accession>A0A7G5DX15</accession>
<organism evidence="12 13">
    <name type="scientific">Sphingobacterium paramultivorum</name>
    <dbReference type="NCBI Taxonomy" id="2886510"/>
    <lineage>
        <taxon>Bacteria</taxon>
        <taxon>Pseudomonadati</taxon>
        <taxon>Bacteroidota</taxon>
        <taxon>Sphingobacteriia</taxon>
        <taxon>Sphingobacteriales</taxon>
        <taxon>Sphingobacteriaceae</taxon>
        <taxon>Sphingobacterium</taxon>
    </lineage>
</organism>
<keyword evidence="13" id="KW-1185">Reference proteome</keyword>
<dbReference type="InterPro" id="IPR051395">
    <property type="entry name" value="Cytochrome_c_Peroxidase/MauG"/>
</dbReference>
<dbReference type="GO" id="GO:0020037">
    <property type="term" value="F:heme binding"/>
    <property type="evidence" value="ECO:0007669"/>
    <property type="project" value="InterPro"/>
</dbReference>
<dbReference type="InterPro" id="IPR009056">
    <property type="entry name" value="Cyt_c-like_dom"/>
</dbReference>
<dbReference type="Proteomes" id="UP000515450">
    <property type="component" value="Chromosome"/>
</dbReference>
<comment type="cofactor">
    <cofactor evidence="8">
        <name>heme</name>
        <dbReference type="ChEBI" id="CHEBI:30413"/>
    </cofactor>
    <text evidence="8">Binds 2 heme groups.</text>
</comment>
<dbReference type="PANTHER" id="PTHR30600">
    <property type="entry name" value="CYTOCHROME C PEROXIDASE-RELATED"/>
    <property type="match status" value="1"/>
</dbReference>
<reference evidence="12 13" key="1">
    <citation type="journal article" date="2020" name="G3 (Bethesda)">
        <title>CeMbio - The Caenorhabditis elegans Microbiome Resource.</title>
        <authorList>
            <person name="Dirksen P."/>
            <person name="Assie A."/>
            <person name="Zimmermann J."/>
            <person name="Zhang F."/>
            <person name="Tietje A.M."/>
            <person name="Marsh S.A."/>
            <person name="Felix M.A."/>
            <person name="Shapira M."/>
            <person name="Kaleta C."/>
            <person name="Schulenburg H."/>
            <person name="Samuel B."/>
        </authorList>
    </citation>
    <scope>NUCLEOTIDE SEQUENCE [LARGE SCALE GENOMIC DNA]</scope>
    <source>
        <strain evidence="12 13">BIGb0170</strain>
    </source>
</reference>
<evidence type="ECO:0000256" key="2">
    <source>
        <dbReference type="ARBA" id="ARBA00022617"/>
    </source>
</evidence>
<feature type="binding site" description="covalent" evidence="8">
    <location>
        <position position="84"/>
    </location>
    <ligand>
        <name>heme c</name>
        <dbReference type="ChEBI" id="CHEBI:61717"/>
        <label>1</label>
    </ligand>
</feature>
<keyword evidence="5" id="KW-0574">Periplasm</keyword>
<comment type="PTM">
    <text evidence="8">Binds 2 heme groups per subunit.</text>
</comment>
<dbReference type="PROSITE" id="PS51007">
    <property type="entry name" value="CYTC"/>
    <property type="match status" value="1"/>
</dbReference>
<keyword evidence="7 9" id="KW-0408">Iron</keyword>
<dbReference type="GO" id="GO:0009055">
    <property type="term" value="F:electron transfer activity"/>
    <property type="evidence" value="ECO:0007669"/>
    <property type="project" value="InterPro"/>
</dbReference>
<gene>
    <name evidence="12" type="ORF">HS960_00820</name>
</gene>
<dbReference type="RefSeq" id="WP_182331027.1">
    <property type="nucleotide sequence ID" value="NZ_CP058555.1"/>
</dbReference>
<proteinExistence type="predicted"/>
<name>A0A7G5DX15_9SPHI</name>
<dbReference type="EMBL" id="CP058555">
    <property type="protein sequence ID" value="QMV66290.1"/>
    <property type="molecule type" value="Genomic_DNA"/>
</dbReference>